<dbReference type="PANTHER" id="PTHR42919:SF8">
    <property type="entry name" value="N-ALPHA-ACETYLTRANSFERASE 50"/>
    <property type="match status" value="1"/>
</dbReference>
<evidence type="ECO:0000313" key="4">
    <source>
        <dbReference type="EMBL" id="SEK79706.1"/>
    </source>
</evidence>
<dbReference type="Gene3D" id="3.40.630.30">
    <property type="match status" value="1"/>
</dbReference>
<dbReference type="RefSeq" id="WP_074791252.1">
    <property type="nucleotide sequence ID" value="NZ_FNZX01000011.1"/>
</dbReference>
<reference evidence="5" key="1">
    <citation type="submission" date="2016-10" db="EMBL/GenBank/DDBJ databases">
        <authorList>
            <person name="Varghese N."/>
        </authorList>
    </citation>
    <scope>NUCLEOTIDE SEQUENCE [LARGE SCALE GENOMIC DNA]</scope>
    <source>
        <strain evidence="5">ACV-9</strain>
    </source>
</reference>
<evidence type="ECO:0000313" key="5">
    <source>
        <dbReference type="Proteomes" id="UP000182321"/>
    </source>
</evidence>
<keyword evidence="4" id="KW-0689">Ribosomal protein</keyword>
<dbReference type="InterPro" id="IPR051556">
    <property type="entry name" value="N-term/lysine_N-AcTrnsfr"/>
</dbReference>
<evidence type="ECO:0000256" key="1">
    <source>
        <dbReference type="ARBA" id="ARBA00022679"/>
    </source>
</evidence>
<keyword evidence="2" id="KW-0012">Acyltransferase</keyword>
<protein>
    <submittedName>
        <fullName evidence="4">Ribosomal protein S18 acetylase RimI</fullName>
    </submittedName>
</protein>
<keyword evidence="4" id="KW-0687">Ribonucleoprotein</keyword>
<proteinExistence type="predicted"/>
<feature type="domain" description="N-acetyltransferase" evidence="3">
    <location>
        <begin position="26"/>
        <end position="174"/>
    </location>
</feature>
<keyword evidence="1" id="KW-0808">Transferase</keyword>
<organism evidence="4 5">
    <name type="scientific">Pseudobutyrivibrio ruminis</name>
    <dbReference type="NCBI Taxonomy" id="46206"/>
    <lineage>
        <taxon>Bacteria</taxon>
        <taxon>Bacillati</taxon>
        <taxon>Bacillota</taxon>
        <taxon>Clostridia</taxon>
        <taxon>Lachnospirales</taxon>
        <taxon>Lachnospiraceae</taxon>
        <taxon>Pseudobutyrivibrio</taxon>
    </lineage>
</organism>
<dbReference type="InterPro" id="IPR000182">
    <property type="entry name" value="GNAT_dom"/>
</dbReference>
<evidence type="ECO:0000256" key="2">
    <source>
        <dbReference type="ARBA" id="ARBA00023315"/>
    </source>
</evidence>
<accession>A0A1H7JZM5</accession>
<dbReference type="SUPFAM" id="SSF55729">
    <property type="entry name" value="Acyl-CoA N-acyltransferases (Nat)"/>
    <property type="match status" value="1"/>
</dbReference>
<dbReference type="AlphaFoldDB" id="A0A1H7JZM5"/>
<sequence length="174" mass="20228">MIIKQLEYNDCKGKKYKAKILSNEYLTIEPEGDSFDIKWIKVKEPLVKELEDDMLSEWLDNPVAYGAFDSNGKLIGFVEGFLEEWNNRYRITNICVFDLDARGKGIGGKLLDVIIDEAIKSRARMVVLETQSYNSKAITFYKKHGFEIIGFDRYAYSNHDPENHDMRIEMGRKL</sequence>
<name>A0A1H7JZM5_9FIRM</name>
<dbReference type="GO" id="GO:0005840">
    <property type="term" value="C:ribosome"/>
    <property type="evidence" value="ECO:0007669"/>
    <property type="project" value="UniProtKB-KW"/>
</dbReference>
<gene>
    <name evidence="4" type="ORF">SAMN02910377_01840</name>
</gene>
<dbReference type="PROSITE" id="PS51186">
    <property type="entry name" value="GNAT"/>
    <property type="match status" value="1"/>
</dbReference>
<dbReference type="GO" id="GO:0016747">
    <property type="term" value="F:acyltransferase activity, transferring groups other than amino-acyl groups"/>
    <property type="evidence" value="ECO:0007669"/>
    <property type="project" value="InterPro"/>
</dbReference>
<dbReference type="Proteomes" id="UP000182321">
    <property type="component" value="Unassembled WGS sequence"/>
</dbReference>
<dbReference type="CDD" id="cd04301">
    <property type="entry name" value="NAT_SF"/>
    <property type="match status" value="1"/>
</dbReference>
<evidence type="ECO:0000259" key="3">
    <source>
        <dbReference type="PROSITE" id="PS51186"/>
    </source>
</evidence>
<dbReference type="Pfam" id="PF00583">
    <property type="entry name" value="Acetyltransf_1"/>
    <property type="match status" value="1"/>
</dbReference>
<keyword evidence="5" id="KW-1185">Reference proteome</keyword>
<dbReference type="EMBL" id="FNZX01000011">
    <property type="protein sequence ID" value="SEK79706.1"/>
    <property type="molecule type" value="Genomic_DNA"/>
</dbReference>
<dbReference type="PANTHER" id="PTHR42919">
    <property type="entry name" value="N-ALPHA-ACETYLTRANSFERASE"/>
    <property type="match status" value="1"/>
</dbReference>
<dbReference type="InterPro" id="IPR016181">
    <property type="entry name" value="Acyl_CoA_acyltransferase"/>
</dbReference>